<evidence type="ECO:0000256" key="1">
    <source>
        <dbReference type="SAM" id="MobiDB-lite"/>
    </source>
</evidence>
<evidence type="ECO:0000313" key="2">
    <source>
        <dbReference type="EMBL" id="EPT01852.1"/>
    </source>
</evidence>
<dbReference type="AlphaFoldDB" id="S8EA41"/>
<keyword evidence="3" id="KW-1185">Reference proteome</keyword>
<feature type="compositionally biased region" description="Low complexity" evidence="1">
    <location>
        <begin position="157"/>
        <end position="166"/>
    </location>
</feature>
<sequence length="179" mass="20018">MFACPSECSVRPQAAAWMLTSDTDREPMLYRLHGAHEDVHQHFTAGRMIHRAARHSVNIAALKLLLAIPHAFRALCLHPVPPPSDPRLKSAQQDAHTYGRRPCASPFRTLSWVYECASRLTVCAETHTHTLPSRYDALPRMRPLTAVSSPARRRTLAHSLASSSTTRPRDAARRPGMSR</sequence>
<dbReference type="InParanoid" id="S8EA41"/>
<dbReference type="HOGENOM" id="CLU_1503465_0_0_1"/>
<name>S8EA41_FOMSC</name>
<organism evidence="2 3">
    <name type="scientific">Fomitopsis schrenkii</name>
    <name type="common">Brown rot fungus</name>
    <dbReference type="NCBI Taxonomy" id="2126942"/>
    <lineage>
        <taxon>Eukaryota</taxon>
        <taxon>Fungi</taxon>
        <taxon>Dikarya</taxon>
        <taxon>Basidiomycota</taxon>
        <taxon>Agaricomycotina</taxon>
        <taxon>Agaricomycetes</taxon>
        <taxon>Polyporales</taxon>
        <taxon>Fomitopsis</taxon>
    </lineage>
</organism>
<protein>
    <submittedName>
        <fullName evidence="2">Uncharacterized protein</fullName>
    </submittedName>
</protein>
<proteinExistence type="predicted"/>
<accession>S8EA41</accession>
<evidence type="ECO:0000313" key="3">
    <source>
        <dbReference type="Proteomes" id="UP000015241"/>
    </source>
</evidence>
<dbReference type="EMBL" id="KE504139">
    <property type="protein sequence ID" value="EPT01852.1"/>
    <property type="molecule type" value="Genomic_DNA"/>
</dbReference>
<dbReference type="Proteomes" id="UP000015241">
    <property type="component" value="Unassembled WGS sequence"/>
</dbReference>
<gene>
    <name evidence="2" type="ORF">FOMPIDRAFT_131364</name>
</gene>
<feature type="region of interest" description="Disordered" evidence="1">
    <location>
        <begin position="146"/>
        <end position="179"/>
    </location>
</feature>
<reference evidence="2 3" key="1">
    <citation type="journal article" date="2012" name="Science">
        <title>The Paleozoic origin of enzymatic lignin decomposition reconstructed from 31 fungal genomes.</title>
        <authorList>
            <person name="Floudas D."/>
            <person name="Binder M."/>
            <person name="Riley R."/>
            <person name="Barry K."/>
            <person name="Blanchette R.A."/>
            <person name="Henrissat B."/>
            <person name="Martinez A.T."/>
            <person name="Otillar R."/>
            <person name="Spatafora J.W."/>
            <person name="Yadav J.S."/>
            <person name="Aerts A."/>
            <person name="Benoit I."/>
            <person name="Boyd A."/>
            <person name="Carlson A."/>
            <person name="Copeland A."/>
            <person name="Coutinho P.M."/>
            <person name="de Vries R.P."/>
            <person name="Ferreira P."/>
            <person name="Findley K."/>
            <person name="Foster B."/>
            <person name="Gaskell J."/>
            <person name="Glotzer D."/>
            <person name="Gorecki P."/>
            <person name="Heitman J."/>
            <person name="Hesse C."/>
            <person name="Hori C."/>
            <person name="Igarashi K."/>
            <person name="Jurgens J.A."/>
            <person name="Kallen N."/>
            <person name="Kersten P."/>
            <person name="Kohler A."/>
            <person name="Kuees U."/>
            <person name="Kumar T.K.A."/>
            <person name="Kuo A."/>
            <person name="LaButti K."/>
            <person name="Larrondo L.F."/>
            <person name="Lindquist E."/>
            <person name="Ling A."/>
            <person name="Lombard V."/>
            <person name="Lucas S."/>
            <person name="Lundell T."/>
            <person name="Martin R."/>
            <person name="McLaughlin D.J."/>
            <person name="Morgenstern I."/>
            <person name="Morin E."/>
            <person name="Murat C."/>
            <person name="Nagy L.G."/>
            <person name="Nolan M."/>
            <person name="Ohm R.A."/>
            <person name="Patyshakuliyeva A."/>
            <person name="Rokas A."/>
            <person name="Ruiz-Duenas F.J."/>
            <person name="Sabat G."/>
            <person name="Salamov A."/>
            <person name="Samejima M."/>
            <person name="Schmutz J."/>
            <person name="Slot J.C."/>
            <person name="St John F."/>
            <person name="Stenlid J."/>
            <person name="Sun H."/>
            <person name="Sun S."/>
            <person name="Syed K."/>
            <person name="Tsang A."/>
            <person name="Wiebenga A."/>
            <person name="Young D."/>
            <person name="Pisabarro A."/>
            <person name="Eastwood D.C."/>
            <person name="Martin F."/>
            <person name="Cullen D."/>
            <person name="Grigoriev I.V."/>
            <person name="Hibbett D.S."/>
        </authorList>
    </citation>
    <scope>NUCLEOTIDE SEQUENCE</scope>
    <source>
        <strain evidence="3">FP-58527</strain>
    </source>
</reference>